<reference evidence="4 5" key="1">
    <citation type="submission" date="2017-03" db="EMBL/GenBank/DDBJ databases">
        <title>Genome sequence of Sphingomonas mucosissima DSM 17494.</title>
        <authorList>
            <person name="Poehlein A."/>
            <person name="Wuebbeler J.H."/>
            <person name="Steinbuechel A."/>
            <person name="Daniel R."/>
        </authorList>
    </citation>
    <scope>NUCLEOTIDE SEQUENCE [LARGE SCALE GENOMIC DNA]</scope>
    <source>
        <strain evidence="4 5">DSM 17494</strain>
    </source>
</reference>
<dbReference type="Gene3D" id="1.10.357.10">
    <property type="entry name" value="Tetracycline Repressor, domain 2"/>
    <property type="match status" value="1"/>
</dbReference>
<dbReference type="PANTHER" id="PTHR43479:SF11">
    <property type="entry name" value="ACREF_ENVCD OPERON REPRESSOR-RELATED"/>
    <property type="match status" value="1"/>
</dbReference>
<feature type="domain" description="HTH tetR-type" evidence="3">
    <location>
        <begin position="22"/>
        <end position="82"/>
    </location>
</feature>
<dbReference type="EMBL" id="NBBJ01000001">
    <property type="protein sequence ID" value="OWK32464.1"/>
    <property type="molecule type" value="Genomic_DNA"/>
</dbReference>
<gene>
    <name evidence="4" type="ORF">SPMU_07960</name>
</gene>
<dbReference type="GO" id="GO:0003677">
    <property type="term" value="F:DNA binding"/>
    <property type="evidence" value="ECO:0007669"/>
    <property type="project" value="UniProtKB-UniRule"/>
</dbReference>
<evidence type="ECO:0000256" key="2">
    <source>
        <dbReference type="PROSITE-ProRule" id="PRU00335"/>
    </source>
</evidence>
<comment type="caution">
    <text evidence="4">The sequence shown here is derived from an EMBL/GenBank/DDBJ whole genome shotgun (WGS) entry which is preliminary data.</text>
</comment>
<dbReference type="Proteomes" id="UP000197783">
    <property type="component" value="Unassembled WGS sequence"/>
</dbReference>
<sequence length="199" mass="21707">MDHKVARPAAKSREPRRDARIIKSRQALQSALLDLVSEMPFEEVTVAAITTRAGVGYATFFRHYPTREALLAEIADQLIGELLHLIAPLVLANASRAAALALTRFVEARRPLCEALLIGAGDAMRRDITARAIAAANSADALFPGWLPRDLGVVHSVAATLTILRWWLEQDWPQDAAAVADIIDRLVFGPMATAPQDLK</sequence>
<dbReference type="SUPFAM" id="SSF46689">
    <property type="entry name" value="Homeodomain-like"/>
    <property type="match status" value="1"/>
</dbReference>
<evidence type="ECO:0000256" key="1">
    <source>
        <dbReference type="ARBA" id="ARBA00023125"/>
    </source>
</evidence>
<organism evidence="4 5">
    <name type="scientific">Sphingomonas mucosissima</name>
    <dbReference type="NCBI Taxonomy" id="370959"/>
    <lineage>
        <taxon>Bacteria</taxon>
        <taxon>Pseudomonadati</taxon>
        <taxon>Pseudomonadota</taxon>
        <taxon>Alphaproteobacteria</taxon>
        <taxon>Sphingomonadales</taxon>
        <taxon>Sphingomonadaceae</taxon>
        <taxon>Sphingomonas</taxon>
    </lineage>
</organism>
<dbReference type="Pfam" id="PF00440">
    <property type="entry name" value="TetR_N"/>
    <property type="match status" value="1"/>
</dbReference>
<keyword evidence="1 2" id="KW-0238">DNA-binding</keyword>
<dbReference type="InterPro" id="IPR001647">
    <property type="entry name" value="HTH_TetR"/>
</dbReference>
<evidence type="ECO:0000313" key="4">
    <source>
        <dbReference type="EMBL" id="OWK32464.1"/>
    </source>
</evidence>
<feature type="DNA-binding region" description="H-T-H motif" evidence="2">
    <location>
        <begin position="45"/>
        <end position="64"/>
    </location>
</feature>
<evidence type="ECO:0000313" key="5">
    <source>
        <dbReference type="Proteomes" id="UP000197783"/>
    </source>
</evidence>
<dbReference type="AlphaFoldDB" id="A0A245ZRU8"/>
<protein>
    <submittedName>
        <fullName evidence="4">Bacterial regulatory protein, tetR family</fullName>
    </submittedName>
</protein>
<dbReference type="InterPro" id="IPR009057">
    <property type="entry name" value="Homeodomain-like_sf"/>
</dbReference>
<accession>A0A245ZRU8</accession>
<proteinExistence type="predicted"/>
<dbReference type="PANTHER" id="PTHR43479">
    <property type="entry name" value="ACREF/ENVCD OPERON REPRESSOR-RELATED"/>
    <property type="match status" value="1"/>
</dbReference>
<evidence type="ECO:0000259" key="3">
    <source>
        <dbReference type="PROSITE" id="PS50977"/>
    </source>
</evidence>
<keyword evidence="5" id="KW-1185">Reference proteome</keyword>
<dbReference type="InterPro" id="IPR050624">
    <property type="entry name" value="HTH-type_Tx_Regulator"/>
</dbReference>
<name>A0A245ZRU8_9SPHN</name>
<dbReference type="PROSITE" id="PS50977">
    <property type="entry name" value="HTH_TETR_2"/>
    <property type="match status" value="1"/>
</dbReference>
<dbReference type="OrthoDB" id="9811084at2"/>